<keyword evidence="5 6" id="KW-0175">Coiled coil</keyword>
<evidence type="ECO:0000313" key="10">
    <source>
        <dbReference type="EMBL" id="EDV95630.1"/>
    </source>
</evidence>
<protein>
    <recommendedName>
        <fullName evidence="6">PAN2-PAN3 deadenylation complex subunit PAN3</fullName>
    </recommendedName>
    <alternativeName>
        <fullName evidence="6">PAB1P-dependent poly(A)-specific ribonuclease</fullName>
    </alternativeName>
    <alternativeName>
        <fullName evidence="6">Poly(A)-nuclease deadenylation complex subunit 3</fullName>
        <shortName evidence="6">PAN deadenylation complex subunit 3</shortName>
    </alternativeName>
</protein>
<dbReference type="AlphaFoldDB" id="B4IZP5"/>
<dbReference type="HAMAP" id="MF_03181">
    <property type="entry name" value="PAN3"/>
    <property type="match status" value="1"/>
</dbReference>
<dbReference type="CTD" id="255967"/>
<name>B4IZP5_DROGR</name>
<dbReference type="GO" id="GO:0000932">
    <property type="term" value="C:P-body"/>
    <property type="evidence" value="ECO:0007669"/>
    <property type="project" value="UniProtKB-SubCell"/>
</dbReference>
<evidence type="ECO:0000256" key="6">
    <source>
        <dbReference type="HAMAP-Rule" id="MF_03181"/>
    </source>
</evidence>
<dbReference type="PhylomeDB" id="B4IZP5"/>
<dbReference type="STRING" id="7222.B4IZP5"/>
<dbReference type="Proteomes" id="UP000001070">
    <property type="component" value="Unassembled WGS sequence"/>
</dbReference>
<keyword evidence="4 6" id="KW-0067">ATP-binding</keyword>
<comment type="caution">
    <text evidence="6">Lacks conserved residue(s) required for the propagation of feature annotation.</text>
</comment>
<dbReference type="Gene3D" id="1.10.287.3700">
    <property type="match status" value="1"/>
</dbReference>
<comment type="domain">
    <text evidence="6">The pseudokinase domain, the coiled-coil (CC), and C-terminal knob domain (CK) form a structural unit (PKC) that forms an extensive high-affinity interaction surface for PAN2.</text>
</comment>
<dbReference type="GO" id="GO:0031251">
    <property type="term" value="C:PAN complex"/>
    <property type="evidence" value="ECO:0007669"/>
    <property type="project" value="UniProtKB-UniRule"/>
</dbReference>
<dbReference type="GO" id="GO:0000289">
    <property type="term" value="P:nuclear-transcribed mRNA poly(A) tail shortening"/>
    <property type="evidence" value="ECO:0007669"/>
    <property type="project" value="UniProtKB-UniRule"/>
</dbReference>
<comment type="subunit">
    <text evidence="6">Homodimer. Forms a heterotrimer with a catalytic subunit PAN2 to form the poly(A)-nuclease (PAN) deadenylation complex. Interacts (via PAM-2 motif) with poly(A)-binding protein (via PABC domain), conferring substrate specificity of the enzyme complex.</text>
</comment>
<evidence type="ECO:0000256" key="2">
    <source>
        <dbReference type="ARBA" id="ARBA00022664"/>
    </source>
</evidence>
<evidence type="ECO:0000256" key="1">
    <source>
        <dbReference type="ARBA" id="ARBA00022490"/>
    </source>
</evidence>
<gene>
    <name evidence="10" type="primary">Dgri\GH15817</name>
    <name evidence="6" type="synonym">PAN3</name>
    <name evidence="10" type="ORF">Dgri_GH15817</name>
</gene>
<proteinExistence type="inferred from homology"/>
<dbReference type="GO" id="GO:0008143">
    <property type="term" value="F:poly(A) binding"/>
    <property type="evidence" value="ECO:0007669"/>
    <property type="project" value="TreeGrafter"/>
</dbReference>
<comment type="subcellular location">
    <subcellularLocation>
        <location evidence="6">Cytoplasm</location>
        <location evidence="6">P-body</location>
    </subcellularLocation>
</comment>
<dbReference type="OrthoDB" id="204958at2759"/>
<organism evidence="11">
    <name type="scientific">Drosophila grimshawi</name>
    <name type="common">Hawaiian fruit fly</name>
    <name type="synonym">Idiomyia grimshawi</name>
    <dbReference type="NCBI Taxonomy" id="7222"/>
    <lineage>
        <taxon>Eukaryota</taxon>
        <taxon>Metazoa</taxon>
        <taxon>Ecdysozoa</taxon>
        <taxon>Arthropoda</taxon>
        <taxon>Hexapoda</taxon>
        <taxon>Insecta</taxon>
        <taxon>Pterygota</taxon>
        <taxon>Neoptera</taxon>
        <taxon>Endopterygota</taxon>
        <taxon>Diptera</taxon>
        <taxon>Brachycera</taxon>
        <taxon>Muscomorpha</taxon>
        <taxon>Ephydroidea</taxon>
        <taxon>Drosophilidae</taxon>
        <taxon>Drosophila</taxon>
        <taxon>Hawaiian Drosophila</taxon>
    </lineage>
</organism>
<comment type="domain">
    <text evidence="6">The N-terminal zinc finger binds to poly(A) RNA.</text>
</comment>
<evidence type="ECO:0000313" key="11">
    <source>
        <dbReference type="Proteomes" id="UP000001070"/>
    </source>
</evidence>
<dbReference type="FunFam" id="1.20.5.5160:FF:000001">
    <property type="entry name" value="PAN2-PAN3 deadenylation complex subunit PAN3"/>
    <property type="match status" value="1"/>
</dbReference>
<dbReference type="InterPro" id="IPR041332">
    <property type="entry name" value="Pan3_CK"/>
</dbReference>
<feature type="region of interest" description="Disordered" evidence="7">
    <location>
        <begin position="279"/>
        <end position="326"/>
    </location>
</feature>
<keyword evidence="3 6" id="KW-0547">Nucleotide-binding</keyword>
<dbReference type="InterPro" id="IPR030844">
    <property type="entry name" value="PAN3"/>
</dbReference>
<comment type="domain">
    <text evidence="6">Contains a pseudokinase domain. The protein kinase domain is predicted to be catalytically inactive because some of the residues important for catalytic activity are substituted and it lacks the equivalent of the binding site for a peptide substrate. However, it has retained an ATP-binding site and ATP-binding is required for mRNA degradation, stimulating the activity of the PAN2 nuclease in vitro. The nucleotide-binding site is juxtaposed to the RNase active site of PAN2 in the complex and may actually bind nucleosides of a poly(A) RNA rather than ATP, feeding the poly(A)-tail to the active site of the deadenylase and thus increasing the efficiency with which this distributive enzyme degrades oligo(A) RNAs.</text>
</comment>
<feature type="domain" description="DUF4797" evidence="8">
    <location>
        <begin position="300"/>
        <end position="344"/>
    </location>
</feature>
<keyword evidence="1 6" id="KW-0963">Cytoplasm</keyword>
<dbReference type="GO" id="GO:0005524">
    <property type="term" value="F:ATP binding"/>
    <property type="evidence" value="ECO:0007669"/>
    <property type="project" value="UniProtKB-UniRule"/>
</dbReference>
<dbReference type="PANTHER" id="PTHR12272">
    <property type="entry name" value="DEADENYLATION COMPLEX SUBUNIT PAN3"/>
    <property type="match status" value="1"/>
</dbReference>
<accession>B4IZP5</accession>
<dbReference type="InterPro" id="IPR032050">
    <property type="entry name" value="DUF4797"/>
</dbReference>
<keyword evidence="2 6" id="KW-0507">mRNA processing</keyword>
<dbReference type="SUPFAM" id="SSF56112">
    <property type="entry name" value="Protein kinase-like (PK-like)"/>
    <property type="match status" value="1"/>
</dbReference>
<dbReference type="HOGENOM" id="CLU_016423_3_1_1"/>
<dbReference type="OMA" id="MASFAQM"/>
<feature type="binding site" evidence="6">
    <location>
        <begin position="616"/>
        <end position="617"/>
    </location>
    <ligand>
        <name>ATP</name>
        <dbReference type="ChEBI" id="CHEBI:30616"/>
    </ligand>
</feature>
<feature type="domain" description="Pan3 C-terminal knob" evidence="9">
    <location>
        <begin position="711"/>
        <end position="848"/>
    </location>
</feature>
<dbReference type="InterPro" id="IPR011009">
    <property type="entry name" value="Kinase-like_dom_sf"/>
</dbReference>
<dbReference type="GO" id="GO:0010606">
    <property type="term" value="P:positive regulation of cytoplasmic mRNA processing body assembly"/>
    <property type="evidence" value="ECO:0007669"/>
    <property type="project" value="UniProtKB-UniRule"/>
</dbReference>
<dbReference type="KEGG" id="dgr:6557309"/>
<evidence type="ECO:0000259" key="9">
    <source>
        <dbReference type="Pfam" id="PF18101"/>
    </source>
</evidence>
<feature type="binding site" evidence="6">
    <location>
        <position position="487"/>
    </location>
    <ligand>
        <name>ATP</name>
        <dbReference type="ChEBI" id="CHEBI:30616"/>
    </ligand>
</feature>
<feature type="region of interest" description="Knob domain" evidence="6">
    <location>
        <begin position="759"/>
        <end position="854"/>
    </location>
</feature>
<dbReference type="Gene3D" id="1.10.510.10">
    <property type="entry name" value="Transferase(Phosphotransferase) domain 1"/>
    <property type="match status" value="1"/>
</dbReference>
<dbReference type="eggNOG" id="KOG3741">
    <property type="taxonomic scope" value="Eukaryota"/>
</dbReference>
<dbReference type="Pfam" id="PF18101">
    <property type="entry name" value="Pan3_CK"/>
    <property type="match status" value="1"/>
</dbReference>
<dbReference type="InParanoid" id="B4IZP5"/>
<sequence length="854" mass="92173">MSTFLNNFFPADTAAMDPIFFSPSNGIPSESKLATYMNVATATGYGLNTASVNVNLNINVNASSNSSNNSNGNSNCTTNSSSNSNSNGFALLNLDSSSSTSLAVNKKTQVTPQSPEFIPTNFYTPYHVNNGLNGVNGLTAAAAAAVATASATATAAATASPVSTSSSVTSAVSISKTVNGSNSSAAVASSMMLSMQQQKTTATVATVSIAQQQQKQQQQQQQTEQSVTSATSVTSSSLSSSSSSASSAPIAIIGAPPNPAAAPFVSSMSAQTPLKARNAMLRQQQQQQQQDSPATTAAAMIGGEKSPPHGMTPHGASPIPTTLPASVHQENVGGTIYFYPTANAPNNQPVVNSVVVDSTHPSHPAHHGVVSAVAPLNAVVPSQLLYAGHVYPGPASNVIAMQPKTQLESAFFMPDEMRSDILARNEISNLIMDAAEAAQHALPLEVDNYHALYPLEAPAQAMHTKLTLPASTYRATHNSTGFKYCLRRLHGFRLQSTKCMTLVEMWKKLQHTNVVQLREVFTTKAFGDNSLVLVYDYYPGSQTLLAKYFTPAPETNGYTDPFQGDARPFSHKSNMQRTNNGPLLPESTIWSIIMQLTAGLRAIHQAGLACKILDPTKIIVTGKRVRFSSCCISDITQFDPNAANPLALVNMHQQDDLTALGRLVLALACRCLQSVQRDNVQSSIDMVTRNYSTDLRNFIVYLFTTNNRRSVTDLMPMIGARFYTQLDALQAQVDMQEDELAKEMENGRLYRTLVKLNSINERPDFNLDCTWSETGDRYMLKLFRDFLFHSVTEDGRPWLDHAHIVQCLNKLDAGSIERVQLMSRDEQSVLIVSYAELKNCLENAFSELMSTAAN</sequence>
<comment type="function">
    <text evidence="6">Regulatory subunit of the poly(A)-nuclease (PAN) deadenylation complex, one of two cytoplasmic mRNA deadenylases involved in general and miRNA-mediated mRNA turnover. PAN specifically shortens poly(A) tails of RNA and the activity is stimulated by poly(A)-binding protein (PABP). PAN deadenylation is followed by rapid degradation of the shortened mRNA tails by the CCR4-NOT complex. Deadenylated mRNAs are then degraded by two alternative mechanisms, namely exosome-mediated 3'-5' exonucleolytic degradation, or deadenlyation-dependent mRNA decaping and subsequent 5'-3' exonucleolytic degradation by XRN1. PAN3 acts as a positive regulator for PAN activity, recruiting the catalytic subunit PAN2 to mRNA via its interaction with RNA and PABP, and to miRNA targets via its interaction with GW182 family proteins.</text>
</comment>
<evidence type="ECO:0000256" key="4">
    <source>
        <dbReference type="ARBA" id="ARBA00022840"/>
    </source>
</evidence>
<evidence type="ECO:0000256" key="3">
    <source>
        <dbReference type="ARBA" id="ARBA00022741"/>
    </source>
</evidence>
<dbReference type="Pfam" id="PF16051">
    <property type="entry name" value="DUF4797"/>
    <property type="match status" value="1"/>
</dbReference>
<evidence type="ECO:0000259" key="8">
    <source>
        <dbReference type="Pfam" id="PF16051"/>
    </source>
</evidence>
<evidence type="ECO:0000256" key="5">
    <source>
        <dbReference type="ARBA" id="ARBA00023054"/>
    </source>
</evidence>
<dbReference type="FunFam" id="1.10.287.3700:FF:000001">
    <property type="entry name" value="PAN2-PAN3 deadenylation complex subunit PAN3"/>
    <property type="match status" value="1"/>
</dbReference>
<feature type="binding site" evidence="6">
    <location>
        <begin position="536"/>
        <end position="543"/>
    </location>
    <ligand>
        <name>ATP</name>
        <dbReference type="ChEBI" id="CHEBI:30616"/>
    </ligand>
</feature>
<evidence type="ECO:0000256" key="7">
    <source>
        <dbReference type="SAM" id="MobiDB-lite"/>
    </source>
</evidence>
<dbReference type="FunFam" id="1.10.510.10:FF:000451">
    <property type="entry name" value="PAN2-PAN3 deadenylation complex subunit PAN3"/>
    <property type="match status" value="1"/>
</dbReference>
<dbReference type="SMR" id="B4IZP5"/>
<dbReference type="FunCoup" id="B4IZP5">
    <property type="interactions" value="1882"/>
</dbReference>
<dbReference type="PANTHER" id="PTHR12272:SF11">
    <property type="entry name" value="PAN2-PAN3 DEADENYLATION COMPLEX SUBUNIT PAN3"/>
    <property type="match status" value="1"/>
</dbReference>
<comment type="similarity">
    <text evidence="6">Belongs to the protein kinase superfamily. PAN3 family.</text>
</comment>
<dbReference type="GeneID" id="6557309"/>
<keyword evidence="11" id="KW-1185">Reference proteome</keyword>
<reference evidence="10 11" key="1">
    <citation type="journal article" date="2007" name="Nature">
        <title>Evolution of genes and genomes on the Drosophila phylogeny.</title>
        <authorList>
            <consortium name="Drosophila 12 Genomes Consortium"/>
            <person name="Clark A.G."/>
            <person name="Eisen M.B."/>
            <person name="Smith D.R."/>
            <person name="Bergman C.M."/>
            <person name="Oliver B."/>
            <person name="Markow T.A."/>
            <person name="Kaufman T.C."/>
            <person name="Kellis M."/>
            <person name="Gelbart W."/>
            <person name="Iyer V.N."/>
            <person name="Pollard D.A."/>
            <person name="Sackton T.B."/>
            <person name="Larracuente A.M."/>
            <person name="Singh N.D."/>
            <person name="Abad J.P."/>
            <person name="Abt D.N."/>
            <person name="Adryan B."/>
            <person name="Aguade M."/>
            <person name="Akashi H."/>
            <person name="Anderson W.W."/>
            <person name="Aquadro C.F."/>
            <person name="Ardell D.H."/>
            <person name="Arguello R."/>
            <person name="Artieri C.G."/>
            <person name="Barbash D.A."/>
            <person name="Barker D."/>
            <person name="Barsanti P."/>
            <person name="Batterham P."/>
            <person name="Batzoglou S."/>
            <person name="Begun D."/>
            <person name="Bhutkar A."/>
            <person name="Blanco E."/>
            <person name="Bosak S.A."/>
            <person name="Bradley R.K."/>
            <person name="Brand A.D."/>
            <person name="Brent M.R."/>
            <person name="Brooks A.N."/>
            <person name="Brown R.H."/>
            <person name="Butlin R.K."/>
            <person name="Caggese C."/>
            <person name="Calvi B.R."/>
            <person name="Bernardo de Carvalho A."/>
            <person name="Caspi A."/>
            <person name="Castrezana S."/>
            <person name="Celniker S.E."/>
            <person name="Chang J.L."/>
            <person name="Chapple C."/>
            <person name="Chatterji S."/>
            <person name="Chinwalla A."/>
            <person name="Civetta A."/>
            <person name="Clifton S.W."/>
            <person name="Comeron J.M."/>
            <person name="Costello J.C."/>
            <person name="Coyne J.A."/>
            <person name="Daub J."/>
            <person name="David R.G."/>
            <person name="Delcher A.L."/>
            <person name="Delehaunty K."/>
            <person name="Do C.B."/>
            <person name="Ebling H."/>
            <person name="Edwards K."/>
            <person name="Eickbush T."/>
            <person name="Evans J.D."/>
            <person name="Filipski A."/>
            <person name="Findeiss S."/>
            <person name="Freyhult E."/>
            <person name="Fulton L."/>
            <person name="Fulton R."/>
            <person name="Garcia A.C."/>
            <person name="Gardiner A."/>
            <person name="Garfield D.A."/>
            <person name="Garvin B.E."/>
            <person name="Gibson G."/>
            <person name="Gilbert D."/>
            <person name="Gnerre S."/>
            <person name="Godfrey J."/>
            <person name="Good R."/>
            <person name="Gotea V."/>
            <person name="Gravely B."/>
            <person name="Greenberg A.J."/>
            <person name="Griffiths-Jones S."/>
            <person name="Gross S."/>
            <person name="Guigo R."/>
            <person name="Gustafson E.A."/>
            <person name="Haerty W."/>
            <person name="Hahn M.W."/>
            <person name="Halligan D.L."/>
            <person name="Halpern A.L."/>
            <person name="Halter G.M."/>
            <person name="Han M.V."/>
            <person name="Heger A."/>
            <person name="Hillier L."/>
            <person name="Hinrichs A.S."/>
            <person name="Holmes I."/>
            <person name="Hoskins R.A."/>
            <person name="Hubisz M.J."/>
            <person name="Hultmark D."/>
            <person name="Huntley M.A."/>
            <person name="Jaffe D.B."/>
            <person name="Jagadeeshan S."/>
            <person name="Jeck W.R."/>
            <person name="Johnson J."/>
            <person name="Jones C.D."/>
            <person name="Jordan W.C."/>
            <person name="Karpen G.H."/>
            <person name="Kataoka E."/>
            <person name="Keightley P.D."/>
            <person name="Kheradpour P."/>
            <person name="Kirkness E.F."/>
            <person name="Koerich L.B."/>
            <person name="Kristiansen K."/>
            <person name="Kudrna D."/>
            <person name="Kulathinal R.J."/>
            <person name="Kumar S."/>
            <person name="Kwok R."/>
            <person name="Lander E."/>
            <person name="Langley C.H."/>
            <person name="Lapoint R."/>
            <person name="Lazzaro B.P."/>
            <person name="Lee S.J."/>
            <person name="Levesque L."/>
            <person name="Li R."/>
            <person name="Lin C.F."/>
            <person name="Lin M.F."/>
            <person name="Lindblad-Toh K."/>
            <person name="Llopart A."/>
            <person name="Long M."/>
            <person name="Low L."/>
            <person name="Lozovsky E."/>
            <person name="Lu J."/>
            <person name="Luo M."/>
            <person name="Machado C.A."/>
            <person name="Makalowski W."/>
            <person name="Marzo M."/>
            <person name="Matsuda M."/>
            <person name="Matzkin L."/>
            <person name="McAllister B."/>
            <person name="McBride C.S."/>
            <person name="McKernan B."/>
            <person name="McKernan K."/>
            <person name="Mendez-Lago M."/>
            <person name="Minx P."/>
            <person name="Mollenhauer M.U."/>
            <person name="Montooth K."/>
            <person name="Mount S.M."/>
            <person name="Mu X."/>
            <person name="Myers E."/>
            <person name="Negre B."/>
            <person name="Newfeld S."/>
            <person name="Nielsen R."/>
            <person name="Noor M.A."/>
            <person name="O'Grady P."/>
            <person name="Pachter L."/>
            <person name="Papaceit M."/>
            <person name="Parisi M.J."/>
            <person name="Parisi M."/>
            <person name="Parts L."/>
            <person name="Pedersen J.S."/>
            <person name="Pesole G."/>
            <person name="Phillippy A.M."/>
            <person name="Ponting C.P."/>
            <person name="Pop M."/>
            <person name="Porcelli D."/>
            <person name="Powell J.R."/>
            <person name="Prohaska S."/>
            <person name="Pruitt K."/>
            <person name="Puig M."/>
            <person name="Quesneville H."/>
            <person name="Ram K.R."/>
            <person name="Rand D."/>
            <person name="Rasmussen M.D."/>
            <person name="Reed L.K."/>
            <person name="Reenan R."/>
            <person name="Reily A."/>
            <person name="Remington K.A."/>
            <person name="Rieger T.T."/>
            <person name="Ritchie M.G."/>
            <person name="Robin C."/>
            <person name="Rogers Y.H."/>
            <person name="Rohde C."/>
            <person name="Rozas J."/>
            <person name="Rubenfield M.J."/>
            <person name="Ruiz A."/>
            <person name="Russo S."/>
            <person name="Salzberg S.L."/>
            <person name="Sanchez-Gracia A."/>
            <person name="Saranga D.J."/>
            <person name="Sato H."/>
            <person name="Schaeffer S.W."/>
            <person name="Schatz M.C."/>
            <person name="Schlenke T."/>
            <person name="Schwartz R."/>
            <person name="Segarra C."/>
            <person name="Singh R.S."/>
            <person name="Sirot L."/>
            <person name="Sirota M."/>
            <person name="Sisneros N.B."/>
            <person name="Smith C.D."/>
            <person name="Smith T.F."/>
            <person name="Spieth J."/>
            <person name="Stage D.E."/>
            <person name="Stark A."/>
            <person name="Stephan W."/>
            <person name="Strausberg R.L."/>
            <person name="Strempel S."/>
            <person name="Sturgill D."/>
            <person name="Sutton G."/>
            <person name="Sutton G.G."/>
            <person name="Tao W."/>
            <person name="Teichmann S."/>
            <person name="Tobari Y.N."/>
            <person name="Tomimura Y."/>
            <person name="Tsolas J.M."/>
            <person name="Valente V.L."/>
            <person name="Venter E."/>
            <person name="Venter J.C."/>
            <person name="Vicario S."/>
            <person name="Vieira F.G."/>
            <person name="Vilella A.J."/>
            <person name="Villasante A."/>
            <person name="Walenz B."/>
            <person name="Wang J."/>
            <person name="Wasserman M."/>
            <person name="Watts T."/>
            <person name="Wilson D."/>
            <person name="Wilson R.K."/>
            <person name="Wing R.A."/>
            <person name="Wolfner M.F."/>
            <person name="Wong A."/>
            <person name="Wong G.K."/>
            <person name="Wu C.I."/>
            <person name="Wu G."/>
            <person name="Yamamoto D."/>
            <person name="Yang H.P."/>
            <person name="Yang S.P."/>
            <person name="Yorke J.A."/>
            <person name="Yoshida K."/>
            <person name="Zdobnov E."/>
            <person name="Zhang P."/>
            <person name="Zhang Y."/>
            <person name="Zimin A.V."/>
            <person name="Baldwin J."/>
            <person name="Abdouelleil A."/>
            <person name="Abdulkadir J."/>
            <person name="Abebe A."/>
            <person name="Abera B."/>
            <person name="Abreu J."/>
            <person name="Acer S.C."/>
            <person name="Aftuck L."/>
            <person name="Alexander A."/>
            <person name="An P."/>
            <person name="Anderson E."/>
            <person name="Anderson S."/>
            <person name="Arachi H."/>
            <person name="Azer M."/>
            <person name="Bachantsang P."/>
            <person name="Barry A."/>
            <person name="Bayul T."/>
            <person name="Berlin A."/>
            <person name="Bessette D."/>
            <person name="Bloom T."/>
            <person name="Blye J."/>
            <person name="Boguslavskiy L."/>
            <person name="Bonnet C."/>
            <person name="Boukhgalter B."/>
            <person name="Bourzgui I."/>
            <person name="Brown A."/>
            <person name="Cahill P."/>
            <person name="Channer S."/>
            <person name="Cheshatsang Y."/>
            <person name="Chuda L."/>
            <person name="Citroen M."/>
            <person name="Collymore A."/>
            <person name="Cooke P."/>
            <person name="Costello M."/>
            <person name="D'Aco K."/>
            <person name="Daza R."/>
            <person name="De Haan G."/>
            <person name="DeGray S."/>
            <person name="DeMaso C."/>
            <person name="Dhargay N."/>
            <person name="Dooley K."/>
            <person name="Dooley E."/>
            <person name="Doricent M."/>
            <person name="Dorje P."/>
            <person name="Dorjee K."/>
            <person name="Dupes A."/>
            <person name="Elong R."/>
            <person name="Falk J."/>
            <person name="Farina A."/>
            <person name="Faro S."/>
            <person name="Ferguson D."/>
            <person name="Fisher S."/>
            <person name="Foley C.D."/>
            <person name="Franke A."/>
            <person name="Friedrich D."/>
            <person name="Gadbois L."/>
            <person name="Gearin G."/>
            <person name="Gearin C.R."/>
            <person name="Giannoukos G."/>
            <person name="Goode T."/>
            <person name="Graham J."/>
            <person name="Grandbois E."/>
            <person name="Grewal S."/>
            <person name="Gyaltsen K."/>
            <person name="Hafez N."/>
            <person name="Hagos B."/>
            <person name="Hall J."/>
            <person name="Henson C."/>
            <person name="Hollinger A."/>
            <person name="Honan T."/>
            <person name="Huard M.D."/>
            <person name="Hughes L."/>
            <person name="Hurhula B."/>
            <person name="Husby M.E."/>
            <person name="Kamat A."/>
            <person name="Kanga B."/>
            <person name="Kashin S."/>
            <person name="Khazanovich D."/>
            <person name="Kisner P."/>
            <person name="Lance K."/>
            <person name="Lara M."/>
            <person name="Lee W."/>
            <person name="Lennon N."/>
            <person name="Letendre F."/>
            <person name="LeVine R."/>
            <person name="Lipovsky A."/>
            <person name="Liu X."/>
            <person name="Liu J."/>
            <person name="Liu S."/>
            <person name="Lokyitsang T."/>
            <person name="Lokyitsang Y."/>
            <person name="Lubonja R."/>
            <person name="Lui A."/>
            <person name="MacDonald P."/>
            <person name="Magnisalis V."/>
            <person name="Maru K."/>
            <person name="Matthews C."/>
            <person name="McCusker W."/>
            <person name="McDonough S."/>
            <person name="Mehta T."/>
            <person name="Meldrim J."/>
            <person name="Meneus L."/>
            <person name="Mihai O."/>
            <person name="Mihalev A."/>
            <person name="Mihova T."/>
            <person name="Mittelman R."/>
            <person name="Mlenga V."/>
            <person name="Montmayeur A."/>
            <person name="Mulrain L."/>
            <person name="Navidi A."/>
            <person name="Naylor J."/>
            <person name="Negash T."/>
            <person name="Nguyen T."/>
            <person name="Nguyen N."/>
            <person name="Nicol R."/>
            <person name="Norbu C."/>
            <person name="Norbu N."/>
            <person name="Novod N."/>
            <person name="O'Neill B."/>
            <person name="Osman S."/>
            <person name="Markiewicz E."/>
            <person name="Oyono O.L."/>
            <person name="Patti C."/>
            <person name="Phunkhang P."/>
            <person name="Pierre F."/>
            <person name="Priest M."/>
            <person name="Raghuraman S."/>
            <person name="Rege F."/>
            <person name="Reyes R."/>
            <person name="Rise C."/>
            <person name="Rogov P."/>
            <person name="Ross K."/>
            <person name="Ryan E."/>
            <person name="Settipalli S."/>
            <person name="Shea T."/>
            <person name="Sherpa N."/>
            <person name="Shi L."/>
            <person name="Shih D."/>
            <person name="Sparrow T."/>
            <person name="Spaulding J."/>
            <person name="Stalker J."/>
            <person name="Stange-Thomann N."/>
            <person name="Stavropoulos S."/>
            <person name="Stone C."/>
            <person name="Strader C."/>
            <person name="Tesfaye S."/>
            <person name="Thomson T."/>
            <person name="Thoulutsang Y."/>
            <person name="Thoulutsang D."/>
            <person name="Topham K."/>
            <person name="Topping I."/>
            <person name="Tsamla T."/>
            <person name="Vassiliev H."/>
            <person name="Vo A."/>
            <person name="Wangchuk T."/>
            <person name="Wangdi T."/>
            <person name="Weiand M."/>
            <person name="Wilkinson J."/>
            <person name="Wilson A."/>
            <person name="Yadav S."/>
            <person name="Young G."/>
            <person name="Yu Q."/>
            <person name="Zembek L."/>
            <person name="Zhong D."/>
            <person name="Zimmer A."/>
            <person name="Zwirko Z."/>
            <person name="Jaffe D.B."/>
            <person name="Alvarez P."/>
            <person name="Brockman W."/>
            <person name="Butler J."/>
            <person name="Chin C."/>
            <person name="Gnerre S."/>
            <person name="Grabherr M."/>
            <person name="Kleber M."/>
            <person name="Mauceli E."/>
            <person name="MacCallum I."/>
        </authorList>
    </citation>
    <scope>NUCLEOTIDE SEQUENCE [LARGE SCALE GENOMIC DNA]</scope>
    <source>
        <strain evidence="11">Tucson 15287-2541.00</strain>
    </source>
</reference>
<dbReference type="GO" id="GO:0006397">
    <property type="term" value="P:mRNA processing"/>
    <property type="evidence" value="ECO:0007669"/>
    <property type="project" value="UniProtKB-KW"/>
</dbReference>
<feature type="coiled-coil region" evidence="6">
    <location>
        <begin position="720"/>
        <end position="758"/>
    </location>
</feature>
<dbReference type="Gene3D" id="1.20.5.5160">
    <property type="match status" value="1"/>
</dbReference>
<dbReference type="EMBL" id="CH916366">
    <property type="protein sequence ID" value="EDV95630.1"/>
    <property type="molecule type" value="Genomic_DNA"/>
</dbReference>